<dbReference type="AlphaFoldDB" id="A0A9D1APB9"/>
<feature type="transmembrane region" description="Helical" evidence="1">
    <location>
        <begin position="163"/>
        <end position="188"/>
    </location>
</feature>
<keyword evidence="1" id="KW-0812">Transmembrane</keyword>
<comment type="caution">
    <text evidence="2">The sequence shown here is derived from an EMBL/GenBank/DDBJ whole genome shotgun (WGS) entry which is preliminary data.</text>
</comment>
<organism evidence="2 3">
    <name type="scientific">Candidatus Caccousia avicola</name>
    <dbReference type="NCBI Taxonomy" id="2840721"/>
    <lineage>
        <taxon>Bacteria</taxon>
        <taxon>Bacillati</taxon>
        <taxon>Bacillota</taxon>
        <taxon>Clostridia</taxon>
        <taxon>Eubacteriales</taxon>
        <taxon>Oscillospiraceae</taxon>
        <taxon>Oscillospiraceae incertae sedis</taxon>
        <taxon>Candidatus Caccousia</taxon>
    </lineage>
</organism>
<evidence type="ECO:0000313" key="2">
    <source>
        <dbReference type="EMBL" id="HIR47705.1"/>
    </source>
</evidence>
<evidence type="ECO:0000256" key="1">
    <source>
        <dbReference type="SAM" id="Phobius"/>
    </source>
</evidence>
<reference evidence="2" key="2">
    <citation type="journal article" date="2021" name="PeerJ">
        <title>Extensive microbial diversity within the chicken gut microbiome revealed by metagenomics and culture.</title>
        <authorList>
            <person name="Gilroy R."/>
            <person name="Ravi A."/>
            <person name="Getino M."/>
            <person name="Pursley I."/>
            <person name="Horton D.L."/>
            <person name="Alikhan N.F."/>
            <person name="Baker D."/>
            <person name="Gharbi K."/>
            <person name="Hall N."/>
            <person name="Watson M."/>
            <person name="Adriaenssens E.M."/>
            <person name="Foster-Nyarko E."/>
            <person name="Jarju S."/>
            <person name="Secka A."/>
            <person name="Antonio M."/>
            <person name="Oren A."/>
            <person name="Chaudhuri R.R."/>
            <person name="La Ragione R."/>
            <person name="Hildebrand F."/>
            <person name="Pallen M.J."/>
        </authorList>
    </citation>
    <scope>NUCLEOTIDE SEQUENCE</scope>
    <source>
        <strain evidence="2">ChiSxjej1B13-7958</strain>
    </source>
</reference>
<gene>
    <name evidence="2" type="ORF">IAB89_08655</name>
</gene>
<dbReference type="Proteomes" id="UP000824242">
    <property type="component" value="Unassembled WGS sequence"/>
</dbReference>
<keyword evidence="1" id="KW-0472">Membrane</keyword>
<feature type="transmembrane region" description="Helical" evidence="1">
    <location>
        <begin position="237"/>
        <end position="255"/>
    </location>
</feature>
<evidence type="ECO:0000313" key="3">
    <source>
        <dbReference type="Proteomes" id="UP000824242"/>
    </source>
</evidence>
<dbReference type="InterPro" id="IPR021359">
    <property type="entry name" value="DUF2812"/>
</dbReference>
<reference evidence="2" key="1">
    <citation type="submission" date="2020-10" db="EMBL/GenBank/DDBJ databases">
        <authorList>
            <person name="Gilroy R."/>
        </authorList>
    </citation>
    <scope>NUCLEOTIDE SEQUENCE</scope>
    <source>
        <strain evidence="2">ChiSxjej1B13-7958</strain>
    </source>
</reference>
<protein>
    <submittedName>
        <fullName evidence="2">DUF2812 domain-containing protein</fullName>
    </submittedName>
</protein>
<feature type="transmembrane region" description="Helical" evidence="1">
    <location>
        <begin position="276"/>
        <end position="297"/>
    </location>
</feature>
<accession>A0A9D1APB9</accession>
<dbReference type="Pfam" id="PF11193">
    <property type="entry name" value="DUF2812"/>
    <property type="match status" value="1"/>
</dbReference>
<name>A0A9D1APB9_9FIRM</name>
<dbReference type="EMBL" id="DVGZ01000094">
    <property type="protein sequence ID" value="HIR47705.1"/>
    <property type="molecule type" value="Genomic_DNA"/>
</dbReference>
<proteinExistence type="predicted"/>
<feature type="transmembrane region" description="Helical" evidence="1">
    <location>
        <begin position="209"/>
        <end position="231"/>
    </location>
</feature>
<sequence length="433" mass="49168">MKEKLYKYRMESYQLFEYQALEEHLERMARRGWQLEQVGNFFWKYRREDPRATSYAVTYLPELSAFDPEVTSASRTLDEYCEEAGWEKVCDWTQMQIYRTDQTDPVPLETDEAVRLRTIRRSVRKSYLLPLGVLLLLLLWILISLVSIRGSRAIAFLSKPDSLFSVCVTLLAFVMVLVHLLAYGVWVLRSARSVAHGGPCAASRFCYRFDNAFLVLVLLLLAGYVIGSFASGQGGPAAYFLLYASCILVMIAALGSLRRQLRQEGVSRWGNRTAVILVDVGMALVVGVVMSFATGWLRQTPSEPRQIVRAESLASVPSSDGWDDLWDGSTSPLLSFQNVRQYEMYPGENFLQYRVYEPRLFGLSSWCIDQLLTDDAVSWNEESAGSLPVDNVFYASFPDGDERWLLAGNQKILCVDASWELTQDDLAVLYENA</sequence>
<feature type="transmembrane region" description="Helical" evidence="1">
    <location>
        <begin position="127"/>
        <end position="148"/>
    </location>
</feature>
<keyword evidence="1" id="KW-1133">Transmembrane helix</keyword>